<evidence type="ECO:0000313" key="1">
    <source>
        <dbReference type="EMBL" id="KAK3326655.1"/>
    </source>
</evidence>
<protein>
    <submittedName>
        <fullName evidence="1">Uncharacterized protein</fullName>
    </submittedName>
</protein>
<reference evidence="1" key="2">
    <citation type="submission" date="2023-06" db="EMBL/GenBank/DDBJ databases">
        <authorList>
            <consortium name="Lawrence Berkeley National Laboratory"/>
            <person name="Haridas S."/>
            <person name="Hensen N."/>
            <person name="Bonometti L."/>
            <person name="Westerberg I."/>
            <person name="Brannstrom I.O."/>
            <person name="Guillou S."/>
            <person name="Cros-Aarteil S."/>
            <person name="Calhoun S."/>
            <person name="Kuo A."/>
            <person name="Mondo S."/>
            <person name="Pangilinan J."/>
            <person name="Riley R."/>
            <person name="Labutti K."/>
            <person name="Andreopoulos B."/>
            <person name="Lipzen A."/>
            <person name="Chen C."/>
            <person name="Yanf M."/>
            <person name="Daum C."/>
            <person name="Ng V."/>
            <person name="Clum A."/>
            <person name="Steindorff A."/>
            <person name="Ohm R."/>
            <person name="Martin F."/>
            <person name="Silar P."/>
            <person name="Natvig D."/>
            <person name="Lalanne C."/>
            <person name="Gautier V."/>
            <person name="Ament-Velasquez S.L."/>
            <person name="Kruys A."/>
            <person name="Hutchinson M.I."/>
            <person name="Powell A.J."/>
            <person name="Barry K."/>
            <person name="Miller A.N."/>
            <person name="Grigoriev I.V."/>
            <person name="Debuchy R."/>
            <person name="Gladieux P."/>
            <person name="Thoren M.H."/>
            <person name="Johannesson H."/>
        </authorList>
    </citation>
    <scope>NUCLEOTIDE SEQUENCE</scope>
    <source>
        <strain evidence="1">CBS 118394</strain>
    </source>
</reference>
<sequence>MGFVITECTQDVAAKVKSINVLIRKVAKKNTRQKFFNEINTIEINKQIRNEQSAYLDALNNTFDQQPSHRLEERKMLAELICADAENLDEETKLRYRLYMTDTLTRLGRTREPPRPRPTKTAPQPRKACARNQCFILLLGSWGLHYILFRLQN</sequence>
<organism evidence="1 2">
    <name type="scientific">Apodospora peruviana</name>
    <dbReference type="NCBI Taxonomy" id="516989"/>
    <lineage>
        <taxon>Eukaryota</taxon>
        <taxon>Fungi</taxon>
        <taxon>Dikarya</taxon>
        <taxon>Ascomycota</taxon>
        <taxon>Pezizomycotina</taxon>
        <taxon>Sordariomycetes</taxon>
        <taxon>Sordariomycetidae</taxon>
        <taxon>Sordariales</taxon>
        <taxon>Lasiosphaeriaceae</taxon>
        <taxon>Apodospora</taxon>
    </lineage>
</organism>
<proteinExistence type="predicted"/>
<dbReference type="Proteomes" id="UP001283341">
    <property type="component" value="Unassembled WGS sequence"/>
</dbReference>
<comment type="caution">
    <text evidence="1">The sequence shown here is derived from an EMBL/GenBank/DDBJ whole genome shotgun (WGS) entry which is preliminary data.</text>
</comment>
<accession>A0AAE0IKK0</accession>
<evidence type="ECO:0000313" key="2">
    <source>
        <dbReference type="Proteomes" id="UP001283341"/>
    </source>
</evidence>
<dbReference type="EMBL" id="JAUEDM010000002">
    <property type="protein sequence ID" value="KAK3326655.1"/>
    <property type="molecule type" value="Genomic_DNA"/>
</dbReference>
<gene>
    <name evidence="1" type="ORF">B0H66DRAFT_617775</name>
</gene>
<name>A0AAE0IKK0_9PEZI</name>
<reference evidence="1" key="1">
    <citation type="journal article" date="2023" name="Mol. Phylogenet. Evol.">
        <title>Genome-scale phylogeny and comparative genomics of the fungal order Sordariales.</title>
        <authorList>
            <person name="Hensen N."/>
            <person name="Bonometti L."/>
            <person name="Westerberg I."/>
            <person name="Brannstrom I.O."/>
            <person name="Guillou S."/>
            <person name="Cros-Aarteil S."/>
            <person name="Calhoun S."/>
            <person name="Haridas S."/>
            <person name="Kuo A."/>
            <person name="Mondo S."/>
            <person name="Pangilinan J."/>
            <person name="Riley R."/>
            <person name="LaButti K."/>
            <person name="Andreopoulos B."/>
            <person name="Lipzen A."/>
            <person name="Chen C."/>
            <person name="Yan M."/>
            <person name="Daum C."/>
            <person name="Ng V."/>
            <person name="Clum A."/>
            <person name="Steindorff A."/>
            <person name="Ohm R.A."/>
            <person name="Martin F."/>
            <person name="Silar P."/>
            <person name="Natvig D.O."/>
            <person name="Lalanne C."/>
            <person name="Gautier V."/>
            <person name="Ament-Velasquez S.L."/>
            <person name="Kruys A."/>
            <person name="Hutchinson M.I."/>
            <person name="Powell A.J."/>
            <person name="Barry K."/>
            <person name="Miller A.N."/>
            <person name="Grigoriev I.V."/>
            <person name="Debuchy R."/>
            <person name="Gladieux P."/>
            <person name="Hiltunen Thoren M."/>
            <person name="Johannesson H."/>
        </authorList>
    </citation>
    <scope>NUCLEOTIDE SEQUENCE</scope>
    <source>
        <strain evidence="1">CBS 118394</strain>
    </source>
</reference>
<keyword evidence="2" id="KW-1185">Reference proteome</keyword>
<dbReference type="AlphaFoldDB" id="A0AAE0IKK0"/>